<dbReference type="GO" id="GO:0008622">
    <property type="term" value="C:epsilon DNA polymerase complex"/>
    <property type="evidence" value="ECO:0007669"/>
    <property type="project" value="InterPro"/>
</dbReference>
<dbReference type="GO" id="GO:0006297">
    <property type="term" value="P:nucleotide-excision repair, DNA gap filling"/>
    <property type="evidence" value="ECO:0007669"/>
    <property type="project" value="TreeGrafter"/>
</dbReference>
<keyword evidence="1" id="KW-0411">Iron-sulfur</keyword>
<dbReference type="WBParaSite" id="GPUH_0002209201-mRNA-1">
    <property type="protein sequence ID" value="GPUH_0002209201-mRNA-1"/>
    <property type="gene ID" value="GPUH_0002209201"/>
</dbReference>
<evidence type="ECO:0000313" key="2">
    <source>
        <dbReference type="EMBL" id="VDN39409.1"/>
    </source>
</evidence>
<keyword evidence="1" id="KW-0862">Zinc</keyword>
<dbReference type="EC" id="2.7.7.7" evidence="1"/>
<keyword evidence="1" id="KW-0235">DNA replication</keyword>
<keyword evidence="1" id="KW-0863">Zinc-finger</keyword>
<dbReference type="InterPro" id="IPR029703">
    <property type="entry name" value="POL2"/>
</dbReference>
<evidence type="ECO:0000313" key="4">
    <source>
        <dbReference type="WBParaSite" id="GPUH_0002209201-mRNA-1"/>
    </source>
</evidence>
<keyword evidence="1" id="KW-0004">4Fe-4S</keyword>
<comment type="function">
    <text evidence="1">DNA polymerase II participates in chromosomal DNA replication.</text>
</comment>
<comment type="subcellular location">
    <subcellularLocation>
        <location evidence="1">Nucleus</location>
    </subcellularLocation>
</comment>
<dbReference type="GO" id="GO:0008310">
    <property type="term" value="F:single-stranded DNA 3'-5' DNA exonuclease activity"/>
    <property type="evidence" value="ECO:0007669"/>
    <property type="project" value="TreeGrafter"/>
</dbReference>
<dbReference type="GO" id="GO:0006287">
    <property type="term" value="P:base-excision repair, gap-filling"/>
    <property type="evidence" value="ECO:0007669"/>
    <property type="project" value="TreeGrafter"/>
</dbReference>
<dbReference type="Proteomes" id="UP000271098">
    <property type="component" value="Unassembled WGS sequence"/>
</dbReference>
<comment type="similarity">
    <text evidence="1">Belongs to the DNA polymerase type-B family.</text>
</comment>
<dbReference type="OrthoDB" id="5876172at2759"/>
<keyword evidence="1" id="KW-0408">Iron</keyword>
<dbReference type="GO" id="GO:0003887">
    <property type="term" value="F:DNA-directed DNA polymerase activity"/>
    <property type="evidence" value="ECO:0007669"/>
    <property type="project" value="UniProtKB-KW"/>
</dbReference>
<dbReference type="GO" id="GO:0006272">
    <property type="term" value="P:leading strand elongation"/>
    <property type="evidence" value="ECO:0007669"/>
    <property type="project" value="TreeGrafter"/>
</dbReference>
<dbReference type="GO" id="GO:0003677">
    <property type="term" value="F:DNA binding"/>
    <property type="evidence" value="ECO:0007669"/>
    <property type="project" value="UniProtKB-KW"/>
</dbReference>
<dbReference type="GO" id="GO:0008270">
    <property type="term" value="F:zinc ion binding"/>
    <property type="evidence" value="ECO:0007669"/>
    <property type="project" value="UniProtKB-KW"/>
</dbReference>
<dbReference type="PANTHER" id="PTHR10670:SF0">
    <property type="entry name" value="DNA POLYMERASE EPSILON CATALYTIC SUBUNIT A"/>
    <property type="match status" value="1"/>
</dbReference>
<protein>
    <recommendedName>
        <fullName evidence="1">DNA polymerase epsilon catalytic subunit</fullName>
        <ecNumber evidence="1">2.7.7.7</ecNumber>
    </recommendedName>
</protein>
<sequence>MKPAIYLDKAASHRNQISKTSNKGMLALWSIISGRMVKVNVRVPRVIYVNDREEEGSGGVLVKRILPRLKPIFNLRRYTIDERVFESSLNRLNRELCAMRIEGVYESQVPPLFRALLSLGCSCRLKPDVEYAASATYDFEQLESDFSVDYLPENSTHKLFFYEHQQGRRGVMAFFSTAAKEANVIVVNKTQLELPNLINLYNTEKAAL</sequence>
<keyword evidence="1" id="KW-0479">Metal-binding</keyword>
<evidence type="ECO:0000256" key="1">
    <source>
        <dbReference type="RuleBase" id="RU365029"/>
    </source>
</evidence>
<keyword evidence="3" id="KW-1185">Reference proteome</keyword>
<comment type="cofactor">
    <cofactor evidence="1">
        <name>[4Fe-4S] cluster</name>
        <dbReference type="ChEBI" id="CHEBI:49883"/>
    </cofactor>
</comment>
<keyword evidence="1" id="KW-0808">Transferase</keyword>
<keyword evidence="1" id="KW-0548">Nucleotidyltransferase</keyword>
<reference evidence="2 3" key="2">
    <citation type="submission" date="2018-11" db="EMBL/GenBank/DDBJ databases">
        <authorList>
            <consortium name="Pathogen Informatics"/>
        </authorList>
    </citation>
    <scope>NUCLEOTIDE SEQUENCE [LARGE SCALE GENOMIC DNA]</scope>
</reference>
<accession>A0A183EM74</accession>
<keyword evidence="1" id="KW-0238">DNA-binding</keyword>
<organism evidence="4">
    <name type="scientific">Gongylonema pulchrum</name>
    <dbReference type="NCBI Taxonomy" id="637853"/>
    <lineage>
        <taxon>Eukaryota</taxon>
        <taxon>Metazoa</taxon>
        <taxon>Ecdysozoa</taxon>
        <taxon>Nematoda</taxon>
        <taxon>Chromadorea</taxon>
        <taxon>Rhabditida</taxon>
        <taxon>Spirurina</taxon>
        <taxon>Spiruromorpha</taxon>
        <taxon>Spiruroidea</taxon>
        <taxon>Gongylonematidae</taxon>
        <taxon>Gongylonema</taxon>
    </lineage>
</organism>
<dbReference type="AlphaFoldDB" id="A0A183EM74"/>
<name>A0A183EM74_9BILA</name>
<dbReference type="PANTHER" id="PTHR10670">
    <property type="entry name" value="DNA POLYMERASE EPSILON CATALYTIC SUBUNIT A"/>
    <property type="match status" value="1"/>
</dbReference>
<dbReference type="GO" id="GO:0000278">
    <property type="term" value="P:mitotic cell cycle"/>
    <property type="evidence" value="ECO:0007669"/>
    <property type="project" value="TreeGrafter"/>
</dbReference>
<keyword evidence="1" id="KW-0539">Nucleus</keyword>
<proteinExistence type="inferred from homology"/>
<gene>
    <name evidence="2" type="ORF">GPUH_LOCUS22069</name>
</gene>
<keyword evidence="1" id="KW-0239">DNA-directed DNA polymerase</keyword>
<dbReference type="GO" id="GO:0051539">
    <property type="term" value="F:4 iron, 4 sulfur cluster binding"/>
    <property type="evidence" value="ECO:0007669"/>
    <property type="project" value="UniProtKB-KW"/>
</dbReference>
<comment type="catalytic activity">
    <reaction evidence="1">
        <text>DNA(n) + a 2'-deoxyribonucleoside 5'-triphosphate = DNA(n+1) + diphosphate</text>
        <dbReference type="Rhea" id="RHEA:22508"/>
        <dbReference type="Rhea" id="RHEA-COMP:17339"/>
        <dbReference type="Rhea" id="RHEA-COMP:17340"/>
        <dbReference type="ChEBI" id="CHEBI:33019"/>
        <dbReference type="ChEBI" id="CHEBI:61560"/>
        <dbReference type="ChEBI" id="CHEBI:173112"/>
        <dbReference type="EC" id="2.7.7.7"/>
    </reaction>
</comment>
<dbReference type="EMBL" id="UYRT01094150">
    <property type="protein sequence ID" value="VDN39409.1"/>
    <property type="molecule type" value="Genomic_DNA"/>
</dbReference>
<evidence type="ECO:0000313" key="3">
    <source>
        <dbReference type="Proteomes" id="UP000271098"/>
    </source>
</evidence>
<reference evidence="4" key="1">
    <citation type="submission" date="2016-06" db="UniProtKB">
        <authorList>
            <consortium name="WormBaseParasite"/>
        </authorList>
    </citation>
    <scope>IDENTIFICATION</scope>
</reference>
<dbReference type="GO" id="GO:0045004">
    <property type="term" value="P:DNA replication proofreading"/>
    <property type="evidence" value="ECO:0007669"/>
    <property type="project" value="TreeGrafter"/>
</dbReference>